<comment type="caution">
    <text evidence="1">The sequence shown here is derived from an EMBL/GenBank/DDBJ whole genome shotgun (WGS) entry which is preliminary data.</text>
</comment>
<evidence type="ECO:0000313" key="2">
    <source>
        <dbReference type="Proteomes" id="UP000324800"/>
    </source>
</evidence>
<organism evidence="1 2">
    <name type="scientific">Streblomastix strix</name>
    <dbReference type="NCBI Taxonomy" id="222440"/>
    <lineage>
        <taxon>Eukaryota</taxon>
        <taxon>Metamonada</taxon>
        <taxon>Preaxostyla</taxon>
        <taxon>Oxymonadida</taxon>
        <taxon>Streblomastigidae</taxon>
        <taxon>Streblomastix</taxon>
    </lineage>
</organism>
<dbReference type="EMBL" id="SNRW01005730">
    <property type="protein sequence ID" value="KAA6384499.1"/>
    <property type="molecule type" value="Genomic_DNA"/>
</dbReference>
<protein>
    <submittedName>
        <fullName evidence="1">Uncharacterized protein</fullName>
    </submittedName>
</protein>
<accession>A0A5J4VQ70</accession>
<gene>
    <name evidence="1" type="ORF">EZS28_019979</name>
</gene>
<name>A0A5J4VQ70_9EUKA</name>
<dbReference type="AlphaFoldDB" id="A0A5J4VQ70"/>
<reference evidence="1 2" key="1">
    <citation type="submission" date="2019-03" db="EMBL/GenBank/DDBJ databases">
        <title>Single cell metagenomics reveals metabolic interactions within the superorganism composed of flagellate Streblomastix strix and complex community of Bacteroidetes bacteria on its surface.</title>
        <authorList>
            <person name="Treitli S.C."/>
            <person name="Kolisko M."/>
            <person name="Husnik F."/>
            <person name="Keeling P."/>
            <person name="Hampl V."/>
        </authorList>
    </citation>
    <scope>NUCLEOTIDE SEQUENCE [LARGE SCALE GENOMIC DNA]</scope>
    <source>
        <strain evidence="1">ST1C</strain>
    </source>
</reference>
<proteinExistence type="predicted"/>
<evidence type="ECO:0000313" key="1">
    <source>
        <dbReference type="EMBL" id="KAA6384499.1"/>
    </source>
</evidence>
<sequence length="99" mass="11364">MITSRELGQVKGKVIKPKFEIQLANDNDTRSKTRIPQSVSDKFLWSPKAGAYSGTPYFFKQQQKGRQKCRIQELKFGSYTKIQIEIVPNSKIDSPEQLD</sequence>
<dbReference type="Proteomes" id="UP000324800">
    <property type="component" value="Unassembled WGS sequence"/>
</dbReference>